<protein>
    <submittedName>
        <fullName evidence="1">Uncharacterized protein</fullName>
    </submittedName>
</protein>
<name>A0A2A2KW37_9BILA</name>
<organism evidence="1 2">
    <name type="scientific">Diploscapter pachys</name>
    <dbReference type="NCBI Taxonomy" id="2018661"/>
    <lineage>
        <taxon>Eukaryota</taxon>
        <taxon>Metazoa</taxon>
        <taxon>Ecdysozoa</taxon>
        <taxon>Nematoda</taxon>
        <taxon>Chromadorea</taxon>
        <taxon>Rhabditida</taxon>
        <taxon>Rhabditina</taxon>
        <taxon>Rhabditomorpha</taxon>
        <taxon>Rhabditoidea</taxon>
        <taxon>Rhabditidae</taxon>
        <taxon>Diploscapter</taxon>
    </lineage>
</organism>
<proteinExistence type="predicted"/>
<dbReference type="AlphaFoldDB" id="A0A2A2KW37"/>
<accession>A0A2A2KW37</accession>
<dbReference type="EMBL" id="LIAE01007617">
    <property type="protein sequence ID" value="PAV78087.1"/>
    <property type="molecule type" value="Genomic_DNA"/>
</dbReference>
<evidence type="ECO:0000313" key="2">
    <source>
        <dbReference type="Proteomes" id="UP000218231"/>
    </source>
</evidence>
<evidence type="ECO:0000313" key="1">
    <source>
        <dbReference type="EMBL" id="PAV78087.1"/>
    </source>
</evidence>
<dbReference type="Proteomes" id="UP000218231">
    <property type="component" value="Unassembled WGS sequence"/>
</dbReference>
<gene>
    <name evidence="1" type="ORF">WR25_12167</name>
</gene>
<reference evidence="1 2" key="1">
    <citation type="journal article" date="2017" name="Curr. Biol.">
        <title>Genome architecture and evolution of a unichromosomal asexual nematode.</title>
        <authorList>
            <person name="Fradin H."/>
            <person name="Zegar C."/>
            <person name="Gutwein M."/>
            <person name="Lucas J."/>
            <person name="Kovtun M."/>
            <person name="Corcoran D."/>
            <person name="Baugh L.R."/>
            <person name="Kiontke K."/>
            <person name="Gunsalus K."/>
            <person name="Fitch D.H."/>
            <person name="Piano F."/>
        </authorList>
    </citation>
    <scope>NUCLEOTIDE SEQUENCE [LARGE SCALE GENOMIC DNA]</scope>
    <source>
        <strain evidence="1">PF1309</strain>
    </source>
</reference>
<keyword evidence="2" id="KW-1185">Reference proteome</keyword>
<comment type="caution">
    <text evidence="1">The sequence shown here is derived from an EMBL/GenBank/DDBJ whole genome shotgun (WGS) entry which is preliminary data.</text>
</comment>
<sequence length="307" mass="36735">MELNYDVPLEFRRFTPDDFEDPIELVGCVRKPEDRKKFKAHDERAFEVLKDFPNDYAMRVSMRDEPTPWDEYLEYYEDDLDVNEEESKVIMKIGLYRLFSQVKTPKLNIDECIREEFWDIVGEIDRSYMDVNAIKEKSIICVELLFEADDKIRFDQSRFMQTGFGFISMFAPPFTIAMLQHPNYRNTDWNLRGLDAEQFSQIPLTMVKKLSVEYGSMSLFGFLENFIMAKPAIGKWEFRKINNKDDVWGWMTAKELLEATEDITWSMKKINDTYRRFKIETPLQKWFLEIQHSGITQFDEQQHQYLP</sequence>